<dbReference type="AlphaFoldDB" id="A0A1S1LGJ8"/>
<reference evidence="2 3" key="1">
    <citation type="submission" date="2016-10" db="EMBL/GenBank/DDBJ databases">
        <title>Evaluation of Human, Veterinary and Environmental Mycobacterium chelonae Isolates by Core Genome Phylogenomic Analysis, Targeted Gene Comparison, and Anti-microbial Susceptibility Patterns: A Tale of Mistaken Identities.</title>
        <authorList>
            <person name="Fogelson S.B."/>
            <person name="Camus A.C."/>
            <person name="Lorenz W."/>
            <person name="Vasireddy R."/>
            <person name="Vasireddy S."/>
            <person name="Smith T."/>
            <person name="Brown-Elliott B.A."/>
            <person name="Wallace R.J.Jr."/>
            <person name="Hasan N.A."/>
            <person name="Reischl U."/>
            <person name="Sanchez S."/>
        </authorList>
    </citation>
    <scope>NUCLEOTIDE SEQUENCE [LARGE SCALE GENOMIC DNA]</scope>
    <source>
        <strain evidence="2 3">15515</strain>
    </source>
</reference>
<feature type="region of interest" description="Disordered" evidence="1">
    <location>
        <begin position="21"/>
        <end position="47"/>
    </location>
</feature>
<evidence type="ECO:0000256" key="1">
    <source>
        <dbReference type="SAM" id="MobiDB-lite"/>
    </source>
</evidence>
<comment type="caution">
    <text evidence="2">The sequence shown here is derived from an EMBL/GenBank/DDBJ whole genome shotgun (WGS) entry which is preliminary data.</text>
</comment>
<name>A0A1S1LGJ8_MYCCH</name>
<dbReference type="EMBL" id="MLIQ01000042">
    <property type="protein sequence ID" value="OHU47401.1"/>
    <property type="molecule type" value="Genomic_DNA"/>
</dbReference>
<evidence type="ECO:0000313" key="3">
    <source>
        <dbReference type="Proteomes" id="UP000180043"/>
    </source>
</evidence>
<gene>
    <name evidence="2" type="ORF">BKG82_27740</name>
</gene>
<organism evidence="2 3">
    <name type="scientific">Mycobacteroides chelonae</name>
    <name type="common">Mycobacterium chelonae</name>
    <dbReference type="NCBI Taxonomy" id="1774"/>
    <lineage>
        <taxon>Bacteria</taxon>
        <taxon>Bacillati</taxon>
        <taxon>Actinomycetota</taxon>
        <taxon>Actinomycetes</taxon>
        <taxon>Mycobacteriales</taxon>
        <taxon>Mycobacteriaceae</taxon>
        <taxon>Mycobacteroides</taxon>
    </lineage>
</organism>
<dbReference type="Proteomes" id="UP000180043">
    <property type="component" value="Unassembled WGS sequence"/>
</dbReference>
<sequence length="115" mass="12685">MNDSDANLPWGTAVIRRAARRFGARRKNSRDTEPGSPAHPGTQTRHLENAERFVLTYAGGKLFRTREIITGTVELESRASQLGALVIYDAGARSGTLQANRYVVARFQTADPLGW</sequence>
<accession>A0A1S1LGJ8</accession>
<evidence type="ECO:0000313" key="2">
    <source>
        <dbReference type="EMBL" id="OHU47401.1"/>
    </source>
</evidence>
<protein>
    <submittedName>
        <fullName evidence="2">Uncharacterized protein</fullName>
    </submittedName>
</protein>
<proteinExistence type="predicted"/>